<name>A0A1Q3FLX1_CULTA</name>
<reference evidence="15" key="1">
    <citation type="submission" date="2017-01" db="EMBL/GenBank/DDBJ databases">
        <title>A deep insight into the sialotranscriptome of adult male and female Cluex tarsalis mosquitoes.</title>
        <authorList>
            <person name="Ribeiro J.M."/>
            <person name="Moreira F."/>
            <person name="Bernard K.A."/>
            <person name="Calvo E."/>
        </authorList>
    </citation>
    <scope>NUCLEOTIDE SEQUENCE</scope>
    <source>
        <strain evidence="15">Kern County</strain>
        <tissue evidence="15">Salivary glands</tissue>
    </source>
</reference>
<comment type="function">
    <text evidence="14">Catalyzes the third of the four reactions of the long-chain fatty acids elongation cycle. This endoplasmic reticulum-bound enzymatic process, allows the addition of two carbons to the chain of long- and very long-chain fatty acids/VLCFAs per cycle. This enzyme catalyzes the dehydration of the 3-hydroxyacyl-CoA intermediate into trans-2,3-enoyl-CoA, within each cycle of fatty acid elongation. Thereby, it participates to the production of VLCFAs of different chain lengths that are involved in multiple biological processes as precursors of membrane lipids and lipid mediators.</text>
</comment>
<protein>
    <recommendedName>
        <fullName evidence="4 14">Very-long-chain (3R)-3-hydroxyacyl-CoA dehydratase</fullName>
        <ecNumber evidence="4 14">4.2.1.134</ecNumber>
    </recommendedName>
</protein>
<keyword evidence="8 14" id="KW-1133">Transmembrane helix</keyword>
<dbReference type="EC" id="4.2.1.134" evidence="4 14"/>
<keyword evidence="7 14" id="KW-0276">Fatty acid metabolism</keyword>
<evidence type="ECO:0000256" key="2">
    <source>
        <dbReference type="ARBA" id="ARBA00005194"/>
    </source>
</evidence>
<dbReference type="PANTHER" id="PTHR11035:SF3">
    <property type="entry name" value="VERY-LONG-CHAIN (3R)-3-HYDROXYACYL-COA DEHYDRATASE"/>
    <property type="match status" value="1"/>
</dbReference>
<dbReference type="GO" id="GO:0030148">
    <property type="term" value="P:sphingolipid biosynthetic process"/>
    <property type="evidence" value="ECO:0007669"/>
    <property type="project" value="TreeGrafter"/>
</dbReference>
<feature type="transmembrane region" description="Helical" evidence="14">
    <location>
        <begin position="147"/>
        <end position="170"/>
    </location>
</feature>
<evidence type="ECO:0000256" key="12">
    <source>
        <dbReference type="ARBA" id="ARBA00023239"/>
    </source>
</evidence>
<dbReference type="GO" id="GO:0102158">
    <property type="term" value="F:very-long-chain (3R)-3-hydroxyacyl-CoA dehydratase activity"/>
    <property type="evidence" value="ECO:0007669"/>
    <property type="project" value="UniProtKB-EC"/>
</dbReference>
<evidence type="ECO:0000256" key="5">
    <source>
        <dbReference type="ARBA" id="ARBA00022516"/>
    </source>
</evidence>
<evidence type="ECO:0000256" key="3">
    <source>
        <dbReference type="ARBA" id="ARBA00007811"/>
    </source>
</evidence>
<keyword evidence="11 14" id="KW-0275">Fatty acid biosynthesis</keyword>
<evidence type="ECO:0000256" key="4">
    <source>
        <dbReference type="ARBA" id="ARBA00013122"/>
    </source>
</evidence>
<feature type="transmembrane region" description="Helical" evidence="14">
    <location>
        <begin position="190"/>
        <end position="210"/>
    </location>
</feature>
<proteinExistence type="inferred from homology"/>
<accession>A0A1Q3FLX1</accession>
<dbReference type="GO" id="GO:0042761">
    <property type="term" value="P:very long-chain fatty acid biosynthetic process"/>
    <property type="evidence" value="ECO:0007669"/>
    <property type="project" value="TreeGrafter"/>
</dbReference>
<evidence type="ECO:0000256" key="9">
    <source>
        <dbReference type="ARBA" id="ARBA00023098"/>
    </source>
</evidence>
<evidence type="ECO:0000256" key="1">
    <source>
        <dbReference type="ARBA" id="ARBA00004141"/>
    </source>
</evidence>
<evidence type="ECO:0000256" key="8">
    <source>
        <dbReference type="ARBA" id="ARBA00022989"/>
    </source>
</evidence>
<evidence type="ECO:0000256" key="11">
    <source>
        <dbReference type="ARBA" id="ARBA00023160"/>
    </source>
</evidence>
<keyword evidence="12 14" id="KW-0456">Lyase</keyword>
<comment type="catalytic activity">
    <reaction evidence="13 14">
        <text>a very-long-chain (3R)-3-hydroxyacyl-CoA = a very-long-chain (2E)-enoyl-CoA + H2O</text>
        <dbReference type="Rhea" id="RHEA:45812"/>
        <dbReference type="ChEBI" id="CHEBI:15377"/>
        <dbReference type="ChEBI" id="CHEBI:83728"/>
        <dbReference type="ChEBI" id="CHEBI:85440"/>
        <dbReference type="EC" id="4.2.1.134"/>
    </reaction>
</comment>
<dbReference type="GO" id="GO:0005789">
    <property type="term" value="C:endoplasmic reticulum membrane"/>
    <property type="evidence" value="ECO:0007669"/>
    <property type="project" value="UniProtKB-SubCell"/>
</dbReference>
<keyword evidence="5 14" id="KW-0444">Lipid biosynthesis</keyword>
<evidence type="ECO:0000256" key="10">
    <source>
        <dbReference type="ARBA" id="ARBA00023136"/>
    </source>
</evidence>
<feature type="transmembrane region" description="Helical" evidence="14">
    <location>
        <begin position="12"/>
        <end position="32"/>
    </location>
</feature>
<feature type="transmembrane region" description="Helical" evidence="14">
    <location>
        <begin position="52"/>
        <end position="72"/>
    </location>
</feature>
<evidence type="ECO:0000256" key="14">
    <source>
        <dbReference type="RuleBase" id="RU363109"/>
    </source>
</evidence>
<comment type="caution">
    <text evidence="14">Lacks conserved residue(s) required for the propagation of feature annotation.</text>
</comment>
<keyword evidence="9 14" id="KW-0443">Lipid metabolism</keyword>
<evidence type="ECO:0000256" key="13">
    <source>
        <dbReference type="ARBA" id="ARBA00036671"/>
    </source>
</evidence>
<evidence type="ECO:0000256" key="6">
    <source>
        <dbReference type="ARBA" id="ARBA00022692"/>
    </source>
</evidence>
<dbReference type="GO" id="GO:0030497">
    <property type="term" value="P:fatty acid elongation"/>
    <property type="evidence" value="ECO:0007669"/>
    <property type="project" value="TreeGrafter"/>
</dbReference>
<dbReference type="EMBL" id="GFDL01006425">
    <property type="protein sequence ID" value="JAV28620.1"/>
    <property type="molecule type" value="Transcribed_RNA"/>
</dbReference>
<comment type="similarity">
    <text evidence="3 14">Belongs to the very long-chain fatty acids dehydratase HACD family.</text>
</comment>
<keyword evidence="14" id="KW-0256">Endoplasmic reticulum</keyword>
<dbReference type="Pfam" id="PF04387">
    <property type="entry name" value="PTPLA"/>
    <property type="match status" value="1"/>
</dbReference>
<dbReference type="UniPathway" id="UPA00094"/>
<organism evidence="15">
    <name type="scientific">Culex tarsalis</name>
    <name type="common">Encephalitis mosquito</name>
    <dbReference type="NCBI Taxonomy" id="7177"/>
    <lineage>
        <taxon>Eukaryota</taxon>
        <taxon>Metazoa</taxon>
        <taxon>Ecdysozoa</taxon>
        <taxon>Arthropoda</taxon>
        <taxon>Hexapoda</taxon>
        <taxon>Insecta</taxon>
        <taxon>Pterygota</taxon>
        <taxon>Neoptera</taxon>
        <taxon>Endopterygota</taxon>
        <taxon>Diptera</taxon>
        <taxon>Nematocera</taxon>
        <taxon>Culicoidea</taxon>
        <taxon>Culicidae</taxon>
        <taxon>Culicinae</taxon>
        <taxon>Culicini</taxon>
        <taxon>Culex</taxon>
        <taxon>Culex</taxon>
    </lineage>
</organism>
<dbReference type="AlphaFoldDB" id="A0A1Q3FLX1"/>
<dbReference type="PANTHER" id="PTHR11035">
    <property type="entry name" value="VERY-LONG-CHAIN (3R)-3-HYDROXYACYL-COA DEHYDRATASE"/>
    <property type="match status" value="1"/>
</dbReference>
<evidence type="ECO:0000313" key="15">
    <source>
        <dbReference type="EMBL" id="JAV28620.1"/>
    </source>
</evidence>
<sequence length="233" mass="27149">MSEHKKEQSSAVKLYLILYNVAQFLGWFYIYIQFVLHFFVEGKPKEALWARVGSAVYFFQVISFLEFFHALFRLVPSNAIITLLQVFGRSMVVVAAIDATPTGKLSPGVPLCVFCWSLAETIRYSYYVMHLVLPRVPRFMTWLRYTMFIPLYPGGFIGELLSVYWAQSYIGQTDMWSLDMPNRYNFTFSFYYFTWIMALGYLPLFPQMYLHMFSQRRKALGGGGGAERHAKVK</sequence>
<evidence type="ECO:0000256" key="7">
    <source>
        <dbReference type="ARBA" id="ARBA00022832"/>
    </source>
</evidence>
<keyword evidence="10 14" id="KW-0472">Membrane</keyword>
<comment type="subcellular location">
    <subcellularLocation>
        <location evidence="14">Endoplasmic reticulum membrane</location>
        <topology evidence="14">Multi-pass membrane protein</topology>
    </subcellularLocation>
    <subcellularLocation>
        <location evidence="1">Membrane</location>
        <topology evidence="1">Multi-pass membrane protein</topology>
    </subcellularLocation>
</comment>
<dbReference type="InterPro" id="IPR007482">
    <property type="entry name" value="Tyr_Pase-like_PTPLA"/>
</dbReference>
<comment type="pathway">
    <text evidence="2 14">Lipid metabolism; fatty acid biosynthesis.</text>
</comment>
<keyword evidence="6 14" id="KW-0812">Transmembrane</keyword>